<name>A0AB33K3M7_9ACTN</name>
<accession>A0AB33K3M7</accession>
<sequence>MFTLLYGAAVAATLIGLGAWLGVRPRALASYCARFPGTLFVGSAHGAFIALGLWAGAMVTPWELTTGYLALTAVLWLGVHVLLEEHAARPADRKRRLRSGRT</sequence>
<geneLocation type="plasmid" evidence="2">
    <name>pCMC57_01</name>
</geneLocation>
<evidence type="ECO:0000256" key="1">
    <source>
        <dbReference type="SAM" id="Phobius"/>
    </source>
</evidence>
<keyword evidence="2" id="KW-0614">Plasmid</keyword>
<keyword evidence="1" id="KW-0812">Transmembrane</keyword>
<organism evidence="2">
    <name type="scientific">Kitasatospora sp. CMC57</name>
    <dbReference type="NCBI Taxonomy" id="3231513"/>
    <lineage>
        <taxon>Bacteria</taxon>
        <taxon>Bacillati</taxon>
        <taxon>Actinomycetota</taxon>
        <taxon>Actinomycetes</taxon>
        <taxon>Kitasatosporales</taxon>
        <taxon>Streptomycetaceae</taxon>
        <taxon>Kitasatospora</taxon>
    </lineage>
</organism>
<dbReference type="AlphaFoldDB" id="A0AB33K3M7"/>
<feature type="transmembrane region" description="Helical" evidence="1">
    <location>
        <begin position="67"/>
        <end position="88"/>
    </location>
</feature>
<dbReference type="KEGG" id="kic:KCMC57_64590"/>
<evidence type="ECO:0000313" key="2">
    <source>
        <dbReference type="EMBL" id="BFP50091.1"/>
    </source>
</evidence>
<keyword evidence="1" id="KW-1133">Transmembrane helix</keyword>
<gene>
    <name evidence="2" type="ORF">KCMC57_64590</name>
</gene>
<dbReference type="EMBL" id="AP035882">
    <property type="protein sequence ID" value="BFP50091.1"/>
    <property type="molecule type" value="Genomic_DNA"/>
</dbReference>
<feature type="transmembrane region" description="Helical" evidence="1">
    <location>
        <begin position="6"/>
        <end position="23"/>
    </location>
</feature>
<reference evidence="2" key="1">
    <citation type="submission" date="2024-07" db="EMBL/GenBank/DDBJ databases">
        <title>Complete genome sequences of cellulolytic bacteria, Kitasatospora sp. CMC57 and Streptomyces sp. CMC78, isolated from Japanese agricultural soil.</title>
        <authorList>
            <person name="Hashimoto T."/>
            <person name="Ito M."/>
            <person name="Iwamoto M."/>
            <person name="Fukahori D."/>
            <person name="Shoda T."/>
            <person name="Sakoda M."/>
            <person name="Morohoshi T."/>
            <person name="Mitsuboshi M."/>
            <person name="Nishizawa T."/>
        </authorList>
    </citation>
    <scope>NUCLEOTIDE SEQUENCE</scope>
    <source>
        <strain evidence="2">CMC57</strain>
        <plasmid evidence="2">pCMC57_01</plasmid>
    </source>
</reference>
<dbReference type="RefSeq" id="WP_407992329.1">
    <property type="nucleotide sequence ID" value="NZ_AP035882.1"/>
</dbReference>
<proteinExistence type="predicted"/>
<feature type="transmembrane region" description="Helical" evidence="1">
    <location>
        <begin position="35"/>
        <end position="55"/>
    </location>
</feature>
<keyword evidence="1" id="KW-0472">Membrane</keyword>
<protein>
    <submittedName>
        <fullName evidence="2">Uncharacterized protein</fullName>
    </submittedName>
</protein>